<dbReference type="Proteomes" id="UP001275084">
    <property type="component" value="Unassembled WGS sequence"/>
</dbReference>
<dbReference type="GO" id="GO:0031177">
    <property type="term" value="F:phosphopantetheine binding"/>
    <property type="evidence" value="ECO:0007669"/>
    <property type="project" value="TreeGrafter"/>
</dbReference>
<name>A0AAJ0HKN4_9PEZI</name>
<dbReference type="PANTHER" id="PTHR45527">
    <property type="entry name" value="NONRIBOSOMAL PEPTIDE SYNTHETASE"/>
    <property type="match status" value="1"/>
</dbReference>
<accession>A0AAJ0HKN4</accession>
<gene>
    <name evidence="4" type="ORF">B0T25DRAFT_565890</name>
</gene>
<dbReference type="SUPFAM" id="SSF56801">
    <property type="entry name" value="Acetyl-CoA synthetase-like"/>
    <property type="match status" value="1"/>
</dbReference>
<evidence type="ECO:0000256" key="1">
    <source>
        <dbReference type="ARBA" id="ARBA00022450"/>
    </source>
</evidence>
<dbReference type="PANTHER" id="PTHR45527:SF1">
    <property type="entry name" value="FATTY ACID SYNTHASE"/>
    <property type="match status" value="1"/>
</dbReference>
<evidence type="ECO:0000256" key="3">
    <source>
        <dbReference type="SAM" id="MobiDB-lite"/>
    </source>
</evidence>
<keyword evidence="2" id="KW-0597">Phosphoprotein</keyword>
<sequence>MHSNLGHEATFGNNTRTRALQFASHTFGVVIEEISTTLIHGGCTCIPSEDQRMDMGELGQMKRDMRVNFIPSLINPRTVPEVETLVLDGGAVTSVVVEMWKGHARMLNAYGQNECAVESVIGGPIEQGRDASNIGFPITGSAAWVISPSNHNYLVPVGATSPLLIQEPLLARGYLNDSDKTAACFVSDTAFLPGSRMYRTGDTVRQNDDGSLVYLGRCDAQLKIRGPRVEPGEFESRIIRLHHSVSHAFVDLVIPRDAPPSADAVLVAAVQVEDVDSLAGNTASLSSRQGPSHGPARKRSKSAGASSFPLRPTRDPSADPSWLTIKEASGITLSNYQPWLKVPQTRLQPPLEEQVVDQFMEKYVMYPCNQTSAPGFLEHLPCMFKKVNVEGRHALRWAVRAAAYADIAKDQTGDALAIKALQCYGMALEALGSSLSTPGKAPDDYDLMTVVILDIFETLHMPAEVRKGSHVQGMAQMLRLRGSDLCLRPRGWSLFRLANHRIQKQQLAYNMPQIAEKLDWFSQLNDSEPYVRLEKSTHDIGETCKRAQALLDLIDLGGLVTSAILDTVKELRALDQEAVTWRQTSQWCFTSFTVSDRPDLLAATMGITDTIQLHSDVWMAYEWNYHRTARIIFLQQVFECSEAAFRMPELEDSGKQVLRNTMSDCASTIQKLADEVFATTPQVFGLINHMGQLQGEDSGPARCRAVGGYLLLWPVRIIKGERFVTTPAQKERAWRVFEKIRDYTGMKDLLGDKSII</sequence>
<protein>
    <submittedName>
        <fullName evidence="4">Uncharacterized protein</fullName>
    </submittedName>
</protein>
<evidence type="ECO:0000313" key="5">
    <source>
        <dbReference type="Proteomes" id="UP001275084"/>
    </source>
</evidence>
<keyword evidence="1" id="KW-0596">Phosphopantetheine</keyword>
<dbReference type="EMBL" id="JAUIQD010000003">
    <property type="protein sequence ID" value="KAK3356529.1"/>
    <property type="molecule type" value="Genomic_DNA"/>
</dbReference>
<dbReference type="AlphaFoldDB" id="A0AAJ0HKN4"/>
<evidence type="ECO:0000313" key="4">
    <source>
        <dbReference type="EMBL" id="KAK3356529.1"/>
    </source>
</evidence>
<comment type="caution">
    <text evidence="4">The sequence shown here is derived from an EMBL/GenBank/DDBJ whole genome shotgun (WGS) entry which is preliminary data.</text>
</comment>
<proteinExistence type="predicted"/>
<evidence type="ECO:0000256" key="2">
    <source>
        <dbReference type="ARBA" id="ARBA00022553"/>
    </source>
</evidence>
<dbReference type="GO" id="GO:0043041">
    <property type="term" value="P:amino acid activation for nonribosomal peptide biosynthetic process"/>
    <property type="evidence" value="ECO:0007669"/>
    <property type="project" value="TreeGrafter"/>
</dbReference>
<dbReference type="Gene3D" id="3.30.300.30">
    <property type="match status" value="1"/>
</dbReference>
<feature type="region of interest" description="Disordered" evidence="3">
    <location>
        <begin position="282"/>
        <end position="321"/>
    </location>
</feature>
<dbReference type="InterPro" id="IPR042099">
    <property type="entry name" value="ANL_N_sf"/>
</dbReference>
<keyword evidence="5" id="KW-1185">Reference proteome</keyword>
<organism evidence="4 5">
    <name type="scientific">Lasiosphaeria hispida</name>
    <dbReference type="NCBI Taxonomy" id="260671"/>
    <lineage>
        <taxon>Eukaryota</taxon>
        <taxon>Fungi</taxon>
        <taxon>Dikarya</taxon>
        <taxon>Ascomycota</taxon>
        <taxon>Pezizomycotina</taxon>
        <taxon>Sordariomycetes</taxon>
        <taxon>Sordariomycetidae</taxon>
        <taxon>Sordariales</taxon>
        <taxon>Lasiosphaeriaceae</taxon>
        <taxon>Lasiosphaeria</taxon>
    </lineage>
</organism>
<dbReference type="GO" id="GO:0044550">
    <property type="term" value="P:secondary metabolite biosynthetic process"/>
    <property type="evidence" value="ECO:0007669"/>
    <property type="project" value="TreeGrafter"/>
</dbReference>
<dbReference type="GO" id="GO:0005737">
    <property type="term" value="C:cytoplasm"/>
    <property type="evidence" value="ECO:0007669"/>
    <property type="project" value="TreeGrafter"/>
</dbReference>
<reference evidence="4" key="1">
    <citation type="journal article" date="2023" name="Mol. Phylogenet. Evol.">
        <title>Genome-scale phylogeny and comparative genomics of the fungal order Sordariales.</title>
        <authorList>
            <person name="Hensen N."/>
            <person name="Bonometti L."/>
            <person name="Westerberg I."/>
            <person name="Brannstrom I.O."/>
            <person name="Guillou S."/>
            <person name="Cros-Aarteil S."/>
            <person name="Calhoun S."/>
            <person name="Haridas S."/>
            <person name="Kuo A."/>
            <person name="Mondo S."/>
            <person name="Pangilinan J."/>
            <person name="Riley R."/>
            <person name="LaButti K."/>
            <person name="Andreopoulos B."/>
            <person name="Lipzen A."/>
            <person name="Chen C."/>
            <person name="Yan M."/>
            <person name="Daum C."/>
            <person name="Ng V."/>
            <person name="Clum A."/>
            <person name="Steindorff A."/>
            <person name="Ohm R.A."/>
            <person name="Martin F."/>
            <person name="Silar P."/>
            <person name="Natvig D.O."/>
            <person name="Lalanne C."/>
            <person name="Gautier V."/>
            <person name="Ament-Velasquez S.L."/>
            <person name="Kruys A."/>
            <person name="Hutchinson M.I."/>
            <person name="Powell A.J."/>
            <person name="Barry K."/>
            <person name="Miller A.N."/>
            <person name="Grigoriev I.V."/>
            <person name="Debuchy R."/>
            <person name="Gladieux P."/>
            <person name="Hiltunen Thoren M."/>
            <person name="Johannesson H."/>
        </authorList>
    </citation>
    <scope>NUCLEOTIDE SEQUENCE</scope>
    <source>
        <strain evidence="4">CBS 955.72</strain>
    </source>
</reference>
<dbReference type="InterPro" id="IPR045851">
    <property type="entry name" value="AMP-bd_C_sf"/>
</dbReference>
<reference evidence="4" key="2">
    <citation type="submission" date="2023-06" db="EMBL/GenBank/DDBJ databases">
        <authorList>
            <consortium name="Lawrence Berkeley National Laboratory"/>
            <person name="Haridas S."/>
            <person name="Hensen N."/>
            <person name="Bonometti L."/>
            <person name="Westerberg I."/>
            <person name="Brannstrom I.O."/>
            <person name="Guillou S."/>
            <person name="Cros-Aarteil S."/>
            <person name="Calhoun S."/>
            <person name="Kuo A."/>
            <person name="Mondo S."/>
            <person name="Pangilinan J."/>
            <person name="Riley R."/>
            <person name="Labutti K."/>
            <person name="Andreopoulos B."/>
            <person name="Lipzen A."/>
            <person name="Chen C."/>
            <person name="Yanf M."/>
            <person name="Daum C."/>
            <person name="Ng V."/>
            <person name="Clum A."/>
            <person name="Steindorff A."/>
            <person name="Ohm R."/>
            <person name="Martin F."/>
            <person name="Silar P."/>
            <person name="Natvig D."/>
            <person name="Lalanne C."/>
            <person name="Gautier V."/>
            <person name="Ament-Velasquez S.L."/>
            <person name="Kruys A."/>
            <person name="Hutchinson M.I."/>
            <person name="Powell A.J."/>
            <person name="Barry K."/>
            <person name="Miller A.N."/>
            <person name="Grigoriev I.V."/>
            <person name="Debuchy R."/>
            <person name="Gladieux P."/>
            <person name="Thoren M.H."/>
            <person name="Johannesson H."/>
        </authorList>
    </citation>
    <scope>NUCLEOTIDE SEQUENCE</scope>
    <source>
        <strain evidence="4">CBS 955.72</strain>
    </source>
</reference>
<dbReference type="Gene3D" id="3.40.50.12780">
    <property type="entry name" value="N-terminal domain of ligase-like"/>
    <property type="match status" value="1"/>
</dbReference>